<dbReference type="Gene3D" id="3.40.50.200">
    <property type="entry name" value="Peptidase S8/S53 domain"/>
    <property type="match status" value="1"/>
</dbReference>
<proteinExistence type="inferred from homology"/>
<keyword evidence="4" id="KW-0720">Serine protease</keyword>
<dbReference type="Gene3D" id="2.60.120.1290">
    <property type="match status" value="1"/>
</dbReference>
<organism evidence="7">
    <name type="scientific">Enterocloster bolteae</name>
    <dbReference type="NCBI Taxonomy" id="208479"/>
    <lineage>
        <taxon>Bacteria</taxon>
        <taxon>Bacillati</taxon>
        <taxon>Bacillota</taxon>
        <taxon>Clostridia</taxon>
        <taxon>Lachnospirales</taxon>
        <taxon>Lachnospiraceae</taxon>
        <taxon>Enterocloster</taxon>
    </lineage>
</organism>
<dbReference type="AlphaFoldDB" id="A0A6N2T1E0"/>
<dbReference type="InterPro" id="IPR015500">
    <property type="entry name" value="Peptidase_S8_subtilisin-rel"/>
</dbReference>
<evidence type="ECO:0000256" key="4">
    <source>
        <dbReference type="ARBA" id="ARBA00022825"/>
    </source>
</evidence>
<dbReference type="GO" id="GO:0004252">
    <property type="term" value="F:serine-type endopeptidase activity"/>
    <property type="evidence" value="ECO:0007669"/>
    <property type="project" value="InterPro"/>
</dbReference>
<dbReference type="InterPro" id="IPR017310">
    <property type="entry name" value="Pept_S8A_subtilisin_clostridia"/>
</dbReference>
<evidence type="ECO:0000256" key="3">
    <source>
        <dbReference type="ARBA" id="ARBA00022801"/>
    </source>
</evidence>
<dbReference type="InterPro" id="IPR036852">
    <property type="entry name" value="Peptidase_S8/S53_dom_sf"/>
</dbReference>
<dbReference type="Pfam" id="PF00082">
    <property type="entry name" value="Peptidase_S8"/>
    <property type="match status" value="2"/>
</dbReference>
<dbReference type="RefSeq" id="WP_002574471.1">
    <property type="nucleotide sequence ID" value="NZ_CACRTF010000010.1"/>
</dbReference>
<protein>
    <submittedName>
        <fullName evidence="7">Subtilase family protein</fullName>
    </submittedName>
</protein>
<dbReference type="GO" id="GO:0006508">
    <property type="term" value="P:proteolysis"/>
    <property type="evidence" value="ECO:0007669"/>
    <property type="project" value="UniProtKB-KW"/>
</dbReference>
<dbReference type="PROSITE" id="PS00137">
    <property type="entry name" value="SUBTILASE_HIS"/>
    <property type="match status" value="1"/>
</dbReference>
<dbReference type="InterPro" id="IPR023827">
    <property type="entry name" value="Peptidase_S8_Asp-AS"/>
</dbReference>
<comment type="caution">
    <text evidence="5">Lacks conserved residue(s) required for the propagation of feature annotation.</text>
</comment>
<dbReference type="PANTHER" id="PTHR43806:SF11">
    <property type="entry name" value="CEREVISIN-RELATED"/>
    <property type="match status" value="1"/>
</dbReference>
<dbReference type="InterPro" id="IPR022398">
    <property type="entry name" value="Peptidase_S8_His-AS"/>
</dbReference>
<dbReference type="PROSITE" id="PS51892">
    <property type="entry name" value="SUBTILASE"/>
    <property type="match status" value="1"/>
</dbReference>
<evidence type="ECO:0000256" key="2">
    <source>
        <dbReference type="ARBA" id="ARBA00022670"/>
    </source>
</evidence>
<evidence type="ECO:0000256" key="1">
    <source>
        <dbReference type="ARBA" id="ARBA00011073"/>
    </source>
</evidence>
<sequence length="554" mass="60872">MKILDEGYYDLILNKTLAPNYADGDSITYINQRHSLIHIPVANNICALGTMPYHIFPSLFEATSPISLGTAGIISIQENPYLDLRGQGVLVGVVDTGVDYTHPAFLNPDNTSRIISIWDQTIQNGPAPEHFTFGTEYRTDIINKALSSAKPHSIVPATDSTGHGTSVASIIAGSPNDVFDFTGVAPKTELVVVKLKEAKRNIKKVFCVPDNTACYMESDIMLGVRYVYSISKALHRPIVICLALGSSQGGHDGNGALSSYLDFLSQVPWVGVSIAAGNEGISARHYFNSTITAPYQNEFELLIGKNDSVFALEIWASYSRLSIEIIAPNRETTHQIYPSMFDCRRFQFVFHGCIMLVNNMIFEQDTGDQLILIRYTNALPGTWTIRVRNLENEAFSFHAWLPSGSILSDSTYFIKPDPETTVTSPGNSYHSLTVTAYNQIDNRIMQTSGRGYTRNNHIKPDIAAPGYQLPCALPSNRYGKANGSGAAAAFAGGAMAIILEWSVSRGNYTSITGNDISRLLMRGARHNPDIIYPNNTWGYGELDVNRVFEQIASL</sequence>
<dbReference type="InterPro" id="IPR000209">
    <property type="entry name" value="Peptidase_S8/S53_dom"/>
</dbReference>
<dbReference type="PRINTS" id="PR00723">
    <property type="entry name" value="SUBTILISIN"/>
</dbReference>
<name>A0A6N2T1E0_9FIRM</name>
<gene>
    <name evidence="7" type="ORF">CBLFYP116_01447</name>
</gene>
<dbReference type="PROSITE" id="PS00136">
    <property type="entry name" value="SUBTILASE_ASP"/>
    <property type="match status" value="1"/>
</dbReference>
<evidence type="ECO:0000256" key="5">
    <source>
        <dbReference type="PROSITE-ProRule" id="PRU01240"/>
    </source>
</evidence>
<dbReference type="InterPro" id="IPR034045">
    <property type="entry name" value="Pep_S8_CspA-like"/>
</dbReference>
<comment type="similarity">
    <text evidence="1 5">Belongs to the peptidase S8 family.</text>
</comment>
<feature type="domain" description="Peptidase S8/S53" evidence="6">
    <location>
        <begin position="86"/>
        <end position="294"/>
    </location>
</feature>
<dbReference type="GeneID" id="23112054"/>
<accession>A0A6N2T1E0</accession>
<dbReference type="PIRSF" id="PIRSF037894">
    <property type="entry name" value="Subtilisin_rel_CspABC"/>
    <property type="match status" value="1"/>
</dbReference>
<dbReference type="PANTHER" id="PTHR43806">
    <property type="entry name" value="PEPTIDASE S8"/>
    <property type="match status" value="1"/>
</dbReference>
<evidence type="ECO:0000259" key="6">
    <source>
        <dbReference type="Pfam" id="PF00082"/>
    </source>
</evidence>
<keyword evidence="2" id="KW-0645">Protease</keyword>
<evidence type="ECO:0000313" key="7">
    <source>
        <dbReference type="EMBL" id="VYS99216.1"/>
    </source>
</evidence>
<reference evidence="7" key="1">
    <citation type="submission" date="2019-11" db="EMBL/GenBank/DDBJ databases">
        <authorList>
            <person name="Feng L."/>
        </authorList>
    </citation>
    <scope>NUCLEOTIDE SEQUENCE</scope>
    <source>
        <strain evidence="7">CbolteaeLFYP116</strain>
    </source>
</reference>
<keyword evidence="3" id="KW-0378">Hydrolase</keyword>
<dbReference type="CDD" id="cd07478">
    <property type="entry name" value="Peptidases_S8_CspA-like"/>
    <property type="match status" value="1"/>
</dbReference>
<dbReference type="EMBL" id="CACRTF010000010">
    <property type="protein sequence ID" value="VYS99216.1"/>
    <property type="molecule type" value="Genomic_DNA"/>
</dbReference>
<dbReference type="SUPFAM" id="SSF52743">
    <property type="entry name" value="Subtilisin-like"/>
    <property type="match status" value="1"/>
</dbReference>
<feature type="domain" description="Peptidase S8/S53" evidence="6">
    <location>
        <begin position="419"/>
        <end position="540"/>
    </location>
</feature>
<dbReference type="InterPro" id="IPR050131">
    <property type="entry name" value="Peptidase_S8_subtilisin-like"/>
</dbReference>